<organism evidence="14 15">
    <name type="scientific">Staphylococcus agnetis</name>
    <dbReference type="NCBI Taxonomy" id="985762"/>
    <lineage>
        <taxon>Bacteria</taxon>
        <taxon>Bacillati</taxon>
        <taxon>Bacillota</taxon>
        <taxon>Bacilli</taxon>
        <taxon>Bacillales</taxon>
        <taxon>Staphylococcaceae</taxon>
        <taxon>Staphylococcus</taxon>
    </lineage>
</organism>
<dbReference type="EC" id="2.4.99.17" evidence="10 13"/>
<dbReference type="AlphaFoldDB" id="A0A2T4MJF0"/>
<reference evidence="14" key="1">
    <citation type="submission" date="2019-11" db="EMBL/GenBank/DDBJ databases">
        <title>Whole genome comparisons of Staphylococcus agnetis isolates from cattle and chickens.</title>
        <authorList>
            <person name="Rhoads D."/>
            <person name="Shwani A."/>
            <person name="Adkins P."/>
            <person name="Calcutt M."/>
            <person name="Middleton J."/>
        </authorList>
    </citation>
    <scope>NUCLEOTIDE SEQUENCE</scope>
    <source>
        <strain evidence="14">1387</strain>
    </source>
</reference>
<evidence type="ECO:0000256" key="7">
    <source>
        <dbReference type="ARBA" id="ARBA00022785"/>
    </source>
</evidence>
<proteinExistence type="inferred from homology"/>
<dbReference type="Pfam" id="PF02547">
    <property type="entry name" value="Queuosine_synth"/>
    <property type="match status" value="1"/>
</dbReference>
<evidence type="ECO:0000256" key="9">
    <source>
        <dbReference type="ARBA" id="ARBA00061210"/>
    </source>
</evidence>
<keyword evidence="4 13" id="KW-0963">Cytoplasm</keyword>
<dbReference type="InterPro" id="IPR003699">
    <property type="entry name" value="QueA"/>
</dbReference>
<dbReference type="PANTHER" id="PTHR30307">
    <property type="entry name" value="S-ADENOSYLMETHIONINE:TRNA RIBOSYLTRANSFERASE-ISOMERASE"/>
    <property type="match status" value="1"/>
</dbReference>
<evidence type="ECO:0000256" key="2">
    <source>
        <dbReference type="ARBA" id="ARBA00004691"/>
    </source>
</evidence>
<evidence type="ECO:0000256" key="12">
    <source>
        <dbReference type="ARBA" id="ARBA00076160"/>
    </source>
</evidence>
<evidence type="ECO:0000256" key="3">
    <source>
        <dbReference type="ARBA" id="ARBA00011245"/>
    </source>
</evidence>
<dbReference type="NCBIfam" id="TIGR00113">
    <property type="entry name" value="queA"/>
    <property type="match status" value="1"/>
</dbReference>
<evidence type="ECO:0000256" key="4">
    <source>
        <dbReference type="ARBA" id="ARBA00022490"/>
    </source>
</evidence>
<dbReference type="Gene3D" id="2.40.10.240">
    <property type="entry name" value="QueA-like"/>
    <property type="match status" value="1"/>
</dbReference>
<comment type="similarity">
    <text evidence="9 13">Belongs to the QueA family.</text>
</comment>
<comment type="pathway">
    <text evidence="2 13">tRNA modification; tRNA-queuosine biosynthesis.</text>
</comment>
<dbReference type="Gene3D" id="3.40.1780.10">
    <property type="entry name" value="QueA-like"/>
    <property type="match status" value="1"/>
</dbReference>
<evidence type="ECO:0000256" key="10">
    <source>
        <dbReference type="ARBA" id="ARBA00066503"/>
    </source>
</evidence>
<dbReference type="RefSeq" id="WP_107368635.1">
    <property type="nucleotide sequence ID" value="NZ_CP045927.1"/>
</dbReference>
<dbReference type="GO" id="GO:0005737">
    <property type="term" value="C:cytoplasm"/>
    <property type="evidence" value="ECO:0007669"/>
    <property type="project" value="UniProtKB-SubCell"/>
</dbReference>
<keyword evidence="6 13" id="KW-0949">S-adenosyl-L-methionine</keyword>
<dbReference type="GO" id="GO:0051075">
    <property type="term" value="F:S-adenosylmethionine:tRNA ribosyltransferase-isomerase activity"/>
    <property type="evidence" value="ECO:0007669"/>
    <property type="project" value="UniProtKB-EC"/>
</dbReference>
<comment type="subcellular location">
    <subcellularLocation>
        <location evidence="1 13">Cytoplasm</location>
    </subcellularLocation>
</comment>
<comment type="caution">
    <text evidence="14">The sequence shown here is derived from an EMBL/GenBank/DDBJ whole genome shotgun (WGS) entry which is preliminary data.</text>
</comment>
<evidence type="ECO:0000256" key="1">
    <source>
        <dbReference type="ARBA" id="ARBA00004496"/>
    </source>
</evidence>
<evidence type="ECO:0000313" key="15">
    <source>
        <dbReference type="Proteomes" id="UP000646308"/>
    </source>
</evidence>
<gene>
    <name evidence="13 14" type="primary">queA</name>
    <name evidence="14" type="ORF">GLV84_11425</name>
</gene>
<protein>
    <recommendedName>
        <fullName evidence="11 13">S-adenosylmethionine:tRNA ribosyltransferase-isomerase</fullName>
        <ecNumber evidence="10 13">2.4.99.17</ecNumber>
    </recommendedName>
    <alternativeName>
        <fullName evidence="12 13">Queuosine biosynthesis protein QueA</fullName>
    </alternativeName>
</protein>
<dbReference type="Proteomes" id="UP000646308">
    <property type="component" value="Unassembled WGS sequence"/>
</dbReference>
<evidence type="ECO:0000313" key="14">
    <source>
        <dbReference type="EMBL" id="NJI03438.1"/>
    </source>
</evidence>
<evidence type="ECO:0000256" key="13">
    <source>
        <dbReference type="HAMAP-Rule" id="MF_00113"/>
    </source>
</evidence>
<dbReference type="InterPro" id="IPR036100">
    <property type="entry name" value="QueA_sf"/>
</dbReference>
<dbReference type="SUPFAM" id="SSF111337">
    <property type="entry name" value="QueA-like"/>
    <property type="match status" value="1"/>
</dbReference>
<keyword evidence="7 13" id="KW-0671">Queuosine biosynthesis</keyword>
<sequence>MNIEDFNYHLPENLIAQTPLKERDTSKLLYMNRETGDIQDLQFKEVIRFFKPGDTLVLNDTKVMPARLFGLKKETNAKVEMLMLTNIEGDDWEVLLKPAKRIKVGQSISFGDGKIVATCMKELDQGGRVMRLHYEGILQERLDELGEMPLPPYIKERLDDRDRYQTVYAKATGSAAAPTAGLHFTDDLLKKVQDKGVQTAFVTLHVGLGTFRPVSVTDVNAHEMHSEYYTVSKETAQLLNDTKAKGHRIIAVGTTSTRTLETVVKDHGEFTQASGWTNIFIYPGFEFKAIDGLITNFHLPKSTLVMLVSAFSSTQYVLNAYTHAVNAKYRFFSFGDAMIII</sequence>
<dbReference type="InterPro" id="IPR042119">
    <property type="entry name" value="QueA_dom2"/>
</dbReference>
<dbReference type="GeneID" id="57691746"/>
<dbReference type="PANTHER" id="PTHR30307:SF0">
    <property type="entry name" value="S-ADENOSYLMETHIONINE:TRNA RIBOSYLTRANSFERASE-ISOMERASE"/>
    <property type="match status" value="1"/>
</dbReference>
<dbReference type="GO" id="GO:0008616">
    <property type="term" value="P:tRNA queuosine(34) biosynthetic process"/>
    <property type="evidence" value="ECO:0007669"/>
    <property type="project" value="UniProtKB-UniRule"/>
</dbReference>
<evidence type="ECO:0000256" key="8">
    <source>
        <dbReference type="ARBA" id="ARBA00052751"/>
    </source>
</evidence>
<evidence type="ECO:0000256" key="5">
    <source>
        <dbReference type="ARBA" id="ARBA00022679"/>
    </source>
</evidence>
<dbReference type="NCBIfam" id="NF001140">
    <property type="entry name" value="PRK00147.1"/>
    <property type="match status" value="1"/>
</dbReference>
<name>A0A2T4MJF0_9STAP</name>
<dbReference type="HAMAP" id="MF_00113">
    <property type="entry name" value="QueA"/>
    <property type="match status" value="1"/>
</dbReference>
<comment type="catalytic activity">
    <reaction evidence="8 13">
        <text>7-aminomethyl-7-carbaguanosine(34) in tRNA + S-adenosyl-L-methionine = epoxyqueuosine(34) in tRNA + adenine + L-methionine + 2 H(+)</text>
        <dbReference type="Rhea" id="RHEA:32155"/>
        <dbReference type="Rhea" id="RHEA-COMP:10342"/>
        <dbReference type="Rhea" id="RHEA-COMP:18582"/>
        <dbReference type="ChEBI" id="CHEBI:15378"/>
        <dbReference type="ChEBI" id="CHEBI:16708"/>
        <dbReference type="ChEBI" id="CHEBI:57844"/>
        <dbReference type="ChEBI" id="CHEBI:59789"/>
        <dbReference type="ChEBI" id="CHEBI:82833"/>
        <dbReference type="ChEBI" id="CHEBI:194443"/>
        <dbReference type="EC" id="2.4.99.17"/>
    </reaction>
</comment>
<dbReference type="FunFam" id="3.40.1780.10:FF:000001">
    <property type="entry name" value="S-adenosylmethionine:tRNA ribosyltransferase-isomerase"/>
    <property type="match status" value="1"/>
</dbReference>
<accession>A0A2T4MJF0</accession>
<dbReference type="InterPro" id="IPR042118">
    <property type="entry name" value="QueA_dom1"/>
</dbReference>
<comment type="function">
    <text evidence="13">Transfers and isomerizes the ribose moiety from AdoMet to the 7-aminomethyl group of 7-deazaguanine (preQ1-tRNA) to give epoxyqueuosine (oQ-tRNA).</text>
</comment>
<comment type="subunit">
    <text evidence="3 13">Monomer.</text>
</comment>
<keyword evidence="5 13" id="KW-0808">Transferase</keyword>
<dbReference type="FunFam" id="2.40.10.240:FF:000002">
    <property type="entry name" value="S-adenosylmethionine:tRNA ribosyltransferase-isomerase"/>
    <property type="match status" value="1"/>
</dbReference>
<keyword evidence="14" id="KW-0328">Glycosyltransferase</keyword>
<dbReference type="EMBL" id="WMFL01000085">
    <property type="protein sequence ID" value="NJI03438.1"/>
    <property type="molecule type" value="Genomic_DNA"/>
</dbReference>
<evidence type="ECO:0000256" key="11">
    <source>
        <dbReference type="ARBA" id="ARBA00069325"/>
    </source>
</evidence>
<evidence type="ECO:0000256" key="6">
    <source>
        <dbReference type="ARBA" id="ARBA00022691"/>
    </source>
</evidence>